<dbReference type="Pfam" id="PF17727">
    <property type="entry name" value="CtsR_C"/>
    <property type="match status" value="1"/>
</dbReference>
<evidence type="ECO:0000259" key="10">
    <source>
        <dbReference type="Pfam" id="PF17727"/>
    </source>
</evidence>
<sequence>MVRRSMSDVIEAYLKEILASRSTVEIKRSDIAERFDCVPSQINYVINTRFTQEHGYMVESKRGGGGYIRILKVEVIDDAHALEEMAALIGSAITYRNATTIINTLLEDEIIDQREAILMFSMIDPEFLSGLSTQEDELRAMLLKQMLMQLRYIY</sequence>
<dbReference type="EMBL" id="PKHE01000021">
    <property type="protein sequence ID" value="PKY87667.1"/>
    <property type="molecule type" value="Genomic_DNA"/>
</dbReference>
<dbReference type="Gene3D" id="1.10.1200.150">
    <property type="entry name" value="Transcriptional regulator CtsR, C-terminal domain"/>
    <property type="match status" value="1"/>
</dbReference>
<dbReference type="OrthoDB" id="1680813at2"/>
<comment type="caution">
    <text evidence="11">The sequence shown here is derived from an EMBL/GenBank/DDBJ whole genome shotgun (WGS) entry which is preliminary data.</text>
</comment>
<evidence type="ECO:0000256" key="7">
    <source>
        <dbReference type="ARBA" id="ARBA00023163"/>
    </source>
</evidence>
<dbReference type="GO" id="GO:0006355">
    <property type="term" value="P:regulation of DNA-templated transcription"/>
    <property type="evidence" value="ECO:0007669"/>
    <property type="project" value="UniProtKB-UniRule"/>
</dbReference>
<dbReference type="Gene3D" id="3.30.56.130">
    <property type="entry name" value="Transcriptional regulator CtsR, winged HTH domain"/>
    <property type="match status" value="1"/>
</dbReference>
<evidence type="ECO:0000256" key="5">
    <source>
        <dbReference type="ARBA" id="ARBA00023016"/>
    </source>
</evidence>
<dbReference type="AlphaFoldDB" id="A0A2I1JWB6"/>
<feature type="domain" description="CtsR N-terminal HTH" evidence="9">
    <location>
        <begin position="5"/>
        <end position="74"/>
    </location>
</feature>
<keyword evidence="5" id="KW-0346">Stress response</keyword>
<evidence type="ECO:0000313" key="12">
    <source>
        <dbReference type="Proteomes" id="UP000234384"/>
    </source>
</evidence>
<evidence type="ECO:0000313" key="11">
    <source>
        <dbReference type="EMBL" id="PKY87667.1"/>
    </source>
</evidence>
<evidence type="ECO:0000259" key="9">
    <source>
        <dbReference type="Pfam" id="PF05848"/>
    </source>
</evidence>
<reference evidence="11 12" key="1">
    <citation type="submission" date="2017-12" db="EMBL/GenBank/DDBJ databases">
        <title>Phylogenetic diversity of female urinary microbiome.</title>
        <authorList>
            <person name="Thomas-White K."/>
            <person name="Wolfe A.J."/>
        </authorList>
    </citation>
    <scope>NUCLEOTIDE SEQUENCE [LARGE SCALE GENOMIC DNA]</scope>
    <source>
        <strain evidence="11 12">UMB0898</strain>
    </source>
</reference>
<comment type="similarity">
    <text evidence="1 8">Belongs to the CtsR family.</text>
</comment>
<accession>A0A2I1JWB6</accession>
<dbReference type="RefSeq" id="WP_101954638.1">
    <property type="nucleotide sequence ID" value="NZ_PKHE01000021.1"/>
</dbReference>
<evidence type="ECO:0000256" key="3">
    <source>
        <dbReference type="ARBA" id="ARBA00022491"/>
    </source>
</evidence>
<dbReference type="InterPro" id="IPR041908">
    <property type="entry name" value="CtsR_C_sf"/>
</dbReference>
<gene>
    <name evidence="11" type="ORF">CYJ57_06725</name>
</gene>
<dbReference type="InterPro" id="IPR041902">
    <property type="entry name" value="CtsR_N_sf"/>
</dbReference>
<protein>
    <recommendedName>
        <fullName evidence="2 8">Transcriptional regulator CtsR</fullName>
    </recommendedName>
</protein>
<evidence type="ECO:0000256" key="4">
    <source>
        <dbReference type="ARBA" id="ARBA00023015"/>
    </source>
</evidence>
<keyword evidence="6 8" id="KW-0238">DNA-binding</keyword>
<name>A0A2I1JWB6_9LACT</name>
<dbReference type="InterPro" id="IPR040465">
    <property type="entry name" value="CtsR_N"/>
</dbReference>
<keyword evidence="3 8" id="KW-0678">Repressor</keyword>
<evidence type="ECO:0000256" key="2">
    <source>
        <dbReference type="ARBA" id="ARBA00014129"/>
    </source>
</evidence>
<dbReference type="GO" id="GO:0003677">
    <property type="term" value="F:DNA binding"/>
    <property type="evidence" value="ECO:0007669"/>
    <property type="project" value="UniProtKB-UniRule"/>
</dbReference>
<evidence type="ECO:0000256" key="6">
    <source>
        <dbReference type="ARBA" id="ARBA00023125"/>
    </source>
</evidence>
<dbReference type="FunFam" id="3.30.56.130:FF:000001">
    <property type="entry name" value="Transcriptional regulator CtsR"/>
    <property type="match status" value="1"/>
</dbReference>
<proteinExistence type="inferred from homology"/>
<evidence type="ECO:0000256" key="8">
    <source>
        <dbReference type="PIRNR" id="PIRNR010607"/>
    </source>
</evidence>
<keyword evidence="4 8" id="KW-0805">Transcription regulation</keyword>
<evidence type="ECO:0000256" key="1">
    <source>
        <dbReference type="ARBA" id="ARBA00010189"/>
    </source>
</evidence>
<dbReference type="InterPro" id="IPR041473">
    <property type="entry name" value="CtsR_C"/>
</dbReference>
<feature type="domain" description="CtsR C-terminal dimerization" evidence="10">
    <location>
        <begin position="77"/>
        <end position="148"/>
    </location>
</feature>
<dbReference type="Proteomes" id="UP000234384">
    <property type="component" value="Unassembled WGS sequence"/>
</dbReference>
<dbReference type="InterPro" id="IPR008463">
    <property type="entry name" value="CtsR"/>
</dbReference>
<keyword evidence="7 8" id="KW-0804">Transcription</keyword>
<organism evidence="11 12">
    <name type="scientific">Falseniella ignava</name>
    <dbReference type="NCBI Taxonomy" id="137730"/>
    <lineage>
        <taxon>Bacteria</taxon>
        <taxon>Bacillati</taxon>
        <taxon>Bacillota</taxon>
        <taxon>Bacilli</taxon>
        <taxon>Lactobacillales</taxon>
        <taxon>Aerococcaceae</taxon>
        <taxon>Falseniella</taxon>
    </lineage>
</organism>
<dbReference type="Pfam" id="PF05848">
    <property type="entry name" value="CtsR"/>
    <property type="match status" value="1"/>
</dbReference>
<dbReference type="PIRSF" id="PIRSF010607">
    <property type="entry name" value="Txn_repr_CtsR"/>
    <property type="match status" value="1"/>
</dbReference>